<dbReference type="EMBL" id="JBHSOZ010000003">
    <property type="protein sequence ID" value="MFC5712315.1"/>
    <property type="molecule type" value="Genomic_DNA"/>
</dbReference>
<evidence type="ECO:0000313" key="5">
    <source>
        <dbReference type="Proteomes" id="UP001596142"/>
    </source>
</evidence>
<dbReference type="Gene3D" id="3.90.226.10">
    <property type="entry name" value="2-enoyl-CoA Hydratase, Chain A, domain 1"/>
    <property type="match status" value="1"/>
</dbReference>
<dbReference type="Pfam" id="PF00378">
    <property type="entry name" value="ECH_1"/>
    <property type="match status" value="1"/>
</dbReference>
<proteinExistence type="inferred from homology"/>
<dbReference type="Proteomes" id="UP001596142">
    <property type="component" value="Unassembled WGS sequence"/>
</dbReference>
<sequence length="258" mass="28060">MSNHLLVEERQGVMYVTLNRPERLNAFSPDMMEGLLQALSEAEEKSEVKAIVLSGAGRSFSAGGDVKSMGEATPAKVYSHIERLNEVIKKIKRVEKPIIAAVHGFAAGAGFNLALACDLIVSSKDSKFAMSFGQVGLISDGGGSYFLPKLVGIHRAKEIMFSGEAIEAERAYEIGIVNQLFDPDEMKEKTESYAARIARGPIGAYGMMKKVMDHSLNASLEEILQEERISQTLMVASEDHKEGVQAFVEKRAPSFSGS</sequence>
<organism evidence="4 5">
    <name type="scientific">Thalassorhabdus alkalitolerans</name>
    <dbReference type="NCBI Taxonomy" id="2282697"/>
    <lineage>
        <taxon>Bacteria</taxon>
        <taxon>Bacillati</taxon>
        <taxon>Bacillota</taxon>
        <taxon>Bacilli</taxon>
        <taxon>Bacillales</taxon>
        <taxon>Bacillaceae</taxon>
        <taxon>Thalassorhabdus</taxon>
    </lineage>
</organism>
<keyword evidence="2" id="KW-0456">Lyase</keyword>
<dbReference type="CDD" id="cd06558">
    <property type="entry name" value="crotonase-like"/>
    <property type="match status" value="1"/>
</dbReference>
<name>A0ABW0YIY0_9BACI</name>
<dbReference type="PROSITE" id="PS00166">
    <property type="entry name" value="ENOYL_COA_HYDRATASE"/>
    <property type="match status" value="1"/>
</dbReference>
<dbReference type="PANTHER" id="PTHR11941">
    <property type="entry name" value="ENOYL-COA HYDRATASE-RELATED"/>
    <property type="match status" value="1"/>
</dbReference>
<gene>
    <name evidence="4" type="ORF">ACFPU1_05935</name>
</gene>
<dbReference type="Gene3D" id="1.10.12.10">
    <property type="entry name" value="Lyase 2-enoyl-coa Hydratase, Chain A, domain 2"/>
    <property type="match status" value="1"/>
</dbReference>
<dbReference type="InterPro" id="IPR014748">
    <property type="entry name" value="Enoyl-CoA_hydra_C"/>
</dbReference>
<reference evidence="5" key="1">
    <citation type="journal article" date="2019" name="Int. J. Syst. Evol. Microbiol.">
        <title>The Global Catalogue of Microorganisms (GCM) 10K type strain sequencing project: providing services to taxonomists for standard genome sequencing and annotation.</title>
        <authorList>
            <consortium name="The Broad Institute Genomics Platform"/>
            <consortium name="The Broad Institute Genome Sequencing Center for Infectious Disease"/>
            <person name="Wu L."/>
            <person name="Ma J."/>
        </authorList>
    </citation>
    <scope>NUCLEOTIDE SEQUENCE [LARGE SCALE GENOMIC DNA]</scope>
    <source>
        <strain evidence="5">CECT 7184</strain>
    </source>
</reference>
<evidence type="ECO:0000256" key="2">
    <source>
        <dbReference type="ARBA" id="ARBA00023239"/>
    </source>
</evidence>
<evidence type="ECO:0000256" key="3">
    <source>
        <dbReference type="RuleBase" id="RU003707"/>
    </source>
</evidence>
<dbReference type="SUPFAM" id="SSF52096">
    <property type="entry name" value="ClpP/crotonase"/>
    <property type="match status" value="1"/>
</dbReference>
<comment type="caution">
    <text evidence="4">The sequence shown here is derived from an EMBL/GenBank/DDBJ whole genome shotgun (WGS) entry which is preliminary data.</text>
</comment>
<evidence type="ECO:0000313" key="4">
    <source>
        <dbReference type="EMBL" id="MFC5712315.1"/>
    </source>
</evidence>
<protein>
    <submittedName>
        <fullName evidence="4">Enoyl-CoA hydratase/isomerase family protein</fullName>
    </submittedName>
</protein>
<evidence type="ECO:0000256" key="1">
    <source>
        <dbReference type="ARBA" id="ARBA00005254"/>
    </source>
</evidence>
<dbReference type="PANTHER" id="PTHR11941:SF133">
    <property type="entry name" value="1,2-EPOXYPHENYLACETYL-COA ISOMERASE"/>
    <property type="match status" value="1"/>
</dbReference>
<keyword evidence="5" id="KW-1185">Reference proteome</keyword>
<dbReference type="InterPro" id="IPR018376">
    <property type="entry name" value="Enoyl-CoA_hyd/isom_CS"/>
</dbReference>
<dbReference type="InterPro" id="IPR001753">
    <property type="entry name" value="Enoyl-CoA_hydra/iso"/>
</dbReference>
<accession>A0ABW0YIY0</accession>
<dbReference type="RefSeq" id="WP_054635206.1">
    <property type="nucleotide sequence ID" value="NZ_JBHSOZ010000003.1"/>
</dbReference>
<comment type="similarity">
    <text evidence="1 3">Belongs to the enoyl-CoA hydratase/isomerase family.</text>
</comment>
<dbReference type="InterPro" id="IPR029045">
    <property type="entry name" value="ClpP/crotonase-like_dom_sf"/>
</dbReference>